<feature type="domain" description="ABC transporter" evidence="6">
    <location>
        <begin position="4"/>
        <end position="233"/>
    </location>
</feature>
<dbReference type="RefSeq" id="WP_184459108.1">
    <property type="nucleotide sequence ID" value="NZ_JACIFV010000019.1"/>
</dbReference>
<sequence>MQLLETTGLEAFYGDFQALFGLEISVGEGETVAMIGANGAGKSTFLQALAGLNDQKKGAIRFAGQDVTRLRADLVSRLGIGLVPEGRMMFPSLTVEENLLMGLCTDRKGPWTLKKVYELFPELLEIRTRSSVRISGGQQQMVAIGRALLTNPKLLLCDEISLGLAPKVTNGIYACFSEIKATGMAILLVEQDIVRAIKAADRFYCLLEGKISLGGNPRDYGIEEISRSYFGIGAH</sequence>
<dbReference type="InterPro" id="IPR003593">
    <property type="entry name" value="AAA+_ATPase"/>
</dbReference>
<evidence type="ECO:0000313" key="8">
    <source>
        <dbReference type="Proteomes" id="UP000524492"/>
    </source>
</evidence>
<gene>
    <name evidence="7" type="ORF">GGD53_004648</name>
</gene>
<dbReference type="InterPro" id="IPR052156">
    <property type="entry name" value="BCAA_Transport_ATP-bd_LivF"/>
</dbReference>
<dbReference type="Gene3D" id="3.40.50.300">
    <property type="entry name" value="P-loop containing nucleotide triphosphate hydrolases"/>
    <property type="match status" value="1"/>
</dbReference>
<dbReference type="SMART" id="SM00382">
    <property type="entry name" value="AAA"/>
    <property type="match status" value="1"/>
</dbReference>
<dbReference type="PROSITE" id="PS00211">
    <property type="entry name" value="ABC_TRANSPORTER_1"/>
    <property type="match status" value="1"/>
</dbReference>
<dbReference type="Pfam" id="PF00005">
    <property type="entry name" value="ABC_tran"/>
    <property type="match status" value="1"/>
</dbReference>
<proteinExistence type="inferred from homology"/>
<dbReference type="InterPro" id="IPR027417">
    <property type="entry name" value="P-loop_NTPase"/>
</dbReference>
<dbReference type="GO" id="GO:0015658">
    <property type="term" value="F:branched-chain amino acid transmembrane transporter activity"/>
    <property type="evidence" value="ECO:0007669"/>
    <property type="project" value="TreeGrafter"/>
</dbReference>
<evidence type="ECO:0000256" key="5">
    <source>
        <dbReference type="ARBA" id="ARBA00022970"/>
    </source>
</evidence>
<dbReference type="CDD" id="cd03224">
    <property type="entry name" value="ABC_TM1139_LivF_branched"/>
    <property type="match status" value="1"/>
</dbReference>
<dbReference type="AlphaFoldDB" id="A0A7W6QBG1"/>
<keyword evidence="5" id="KW-0029">Amino-acid transport</keyword>
<dbReference type="PANTHER" id="PTHR43820">
    <property type="entry name" value="HIGH-AFFINITY BRANCHED-CHAIN AMINO ACID TRANSPORT ATP-BINDING PROTEIN LIVF"/>
    <property type="match status" value="1"/>
</dbReference>
<keyword evidence="4 7" id="KW-0067">ATP-binding</keyword>
<comment type="similarity">
    <text evidence="1">Belongs to the ABC transporter superfamily.</text>
</comment>
<dbReference type="PANTHER" id="PTHR43820:SF5">
    <property type="entry name" value="HIGH-AFFINITY BRANCHED-CHAIN AMINO ACID TRANSPORT ATP-BINDING PROTEIN"/>
    <property type="match status" value="1"/>
</dbReference>
<dbReference type="InterPro" id="IPR017871">
    <property type="entry name" value="ABC_transporter-like_CS"/>
</dbReference>
<dbReference type="GO" id="GO:0016887">
    <property type="term" value="F:ATP hydrolysis activity"/>
    <property type="evidence" value="ECO:0007669"/>
    <property type="project" value="InterPro"/>
</dbReference>
<name>A0A7W6QBG1_9HYPH</name>
<evidence type="ECO:0000256" key="4">
    <source>
        <dbReference type="ARBA" id="ARBA00022840"/>
    </source>
</evidence>
<evidence type="ECO:0000256" key="2">
    <source>
        <dbReference type="ARBA" id="ARBA00022448"/>
    </source>
</evidence>
<comment type="caution">
    <text evidence="7">The sequence shown here is derived from an EMBL/GenBank/DDBJ whole genome shotgun (WGS) entry which is preliminary data.</text>
</comment>
<organism evidence="7 8">
    <name type="scientific">Rhizobium aethiopicum</name>
    <dbReference type="NCBI Taxonomy" id="1138170"/>
    <lineage>
        <taxon>Bacteria</taxon>
        <taxon>Pseudomonadati</taxon>
        <taxon>Pseudomonadota</taxon>
        <taxon>Alphaproteobacteria</taxon>
        <taxon>Hyphomicrobiales</taxon>
        <taxon>Rhizobiaceae</taxon>
        <taxon>Rhizobium/Agrobacterium group</taxon>
        <taxon>Rhizobium</taxon>
    </lineage>
</organism>
<keyword evidence="8" id="KW-1185">Reference proteome</keyword>
<dbReference type="GO" id="GO:0015807">
    <property type="term" value="P:L-amino acid transport"/>
    <property type="evidence" value="ECO:0007669"/>
    <property type="project" value="TreeGrafter"/>
</dbReference>
<evidence type="ECO:0000259" key="6">
    <source>
        <dbReference type="PROSITE" id="PS50893"/>
    </source>
</evidence>
<dbReference type="Proteomes" id="UP000524492">
    <property type="component" value="Unassembled WGS sequence"/>
</dbReference>
<dbReference type="GO" id="GO:0005524">
    <property type="term" value="F:ATP binding"/>
    <property type="evidence" value="ECO:0007669"/>
    <property type="project" value="UniProtKB-KW"/>
</dbReference>
<evidence type="ECO:0000256" key="1">
    <source>
        <dbReference type="ARBA" id="ARBA00005417"/>
    </source>
</evidence>
<dbReference type="PROSITE" id="PS50893">
    <property type="entry name" value="ABC_TRANSPORTER_2"/>
    <property type="match status" value="1"/>
</dbReference>
<keyword evidence="2" id="KW-0813">Transport</keyword>
<keyword evidence="3" id="KW-0547">Nucleotide-binding</keyword>
<dbReference type="SUPFAM" id="SSF52540">
    <property type="entry name" value="P-loop containing nucleoside triphosphate hydrolases"/>
    <property type="match status" value="1"/>
</dbReference>
<dbReference type="EMBL" id="JACIFV010000019">
    <property type="protein sequence ID" value="MBB4194469.1"/>
    <property type="molecule type" value="Genomic_DNA"/>
</dbReference>
<dbReference type="InterPro" id="IPR003439">
    <property type="entry name" value="ABC_transporter-like_ATP-bd"/>
</dbReference>
<reference evidence="7 8" key="1">
    <citation type="submission" date="2020-08" db="EMBL/GenBank/DDBJ databases">
        <title>Genomic Encyclopedia of Type Strains, Phase IV (KMG-V): Genome sequencing to study the core and pangenomes of soil and plant-associated prokaryotes.</title>
        <authorList>
            <person name="Whitman W."/>
        </authorList>
    </citation>
    <scope>NUCLEOTIDE SEQUENCE [LARGE SCALE GENOMIC DNA]</scope>
    <source>
        <strain evidence="7 8">SEMIA 4074</strain>
    </source>
</reference>
<evidence type="ECO:0000256" key="3">
    <source>
        <dbReference type="ARBA" id="ARBA00022741"/>
    </source>
</evidence>
<accession>A0A7W6QBG1</accession>
<evidence type="ECO:0000313" key="7">
    <source>
        <dbReference type="EMBL" id="MBB4194469.1"/>
    </source>
</evidence>
<protein>
    <submittedName>
        <fullName evidence="7">Branched-chain amino acid transport system ATP-binding protein</fullName>
    </submittedName>
</protein>